<dbReference type="EMBL" id="AFFL01000010">
    <property type="protein sequence ID" value="EGJ35790.1"/>
    <property type="molecule type" value="Genomic_DNA"/>
</dbReference>
<name>F3UF60_STRSA</name>
<sequence length="109" mass="12457">MKIIEIFIEYVNDKTLTYKILREYTPLSLSEIKSRIDNHDAVIIVNDLKLDELKKAREIIRSLNNIGTEVTIKDFTGDITLKILDNIISSYEGIAADTEKLDSLILSDE</sequence>
<dbReference type="HOGENOM" id="CLU_172617_1_0_9"/>
<evidence type="ECO:0000313" key="2">
    <source>
        <dbReference type="Proteomes" id="UP000004171"/>
    </source>
</evidence>
<dbReference type="RefSeq" id="WP_002923268.1">
    <property type="nucleotide sequence ID" value="NZ_GL890990.1"/>
</dbReference>
<organism evidence="1 2">
    <name type="scientific">Streptococcus sanguinis SK1056</name>
    <dbReference type="NCBI Taxonomy" id="888820"/>
    <lineage>
        <taxon>Bacteria</taxon>
        <taxon>Bacillati</taxon>
        <taxon>Bacillota</taxon>
        <taxon>Bacilli</taxon>
        <taxon>Lactobacillales</taxon>
        <taxon>Streptococcaceae</taxon>
        <taxon>Streptococcus</taxon>
    </lineage>
</organism>
<reference evidence="1 2" key="1">
    <citation type="submission" date="2011-03" db="EMBL/GenBank/DDBJ databases">
        <authorList>
            <person name="Muzny D."/>
            <person name="Qin X."/>
            <person name="Deng J."/>
            <person name="Jiang H."/>
            <person name="Liu Y."/>
            <person name="Qu J."/>
            <person name="Song X.-Z."/>
            <person name="Zhang L."/>
            <person name="Thornton R."/>
            <person name="Coyle M."/>
            <person name="Francisco L."/>
            <person name="Jackson L."/>
            <person name="Javaid M."/>
            <person name="Korchina V."/>
            <person name="Kovar C."/>
            <person name="Mata R."/>
            <person name="Mathew T."/>
            <person name="Ngo R."/>
            <person name="Nguyen L."/>
            <person name="Nguyen N."/>
            <person name="Okwuonu G."/>
            <person name="Ongeri F."/>
            <person name="Pham C."/>
            <person name="Simmons D."/>
            <person name="Wilczek-Boney K."/>
            <person name="Hale W."/>
            <person name="Jakkamsetti A."/>
            <person name="Pham P."/>
            <person name="Ruth R."/>
            <person name="San Lucas F."/>
            <person name="Warren J."/>
            <person name="Zhang J."/>
            <person name="Zhao Z."/>
            <person name="Zhou C."/>
            <person name="Zhu D."/>
            <person name="Lee S."/>
            <person name="Bess C."/>
            <person name="Blankenburg K."/>
            <person name="Forbes L."/>
            <person name="Fu Q."/>
            <person name="Gubbala S."/>
            <person name="Hirani K."/>
            <person name="Jayaseelan J.C."/>
            <person name="Lara F."/>
            <person name="Munidasa M."/>
            <person name="Palculict T."/>
            <person name="Patil S."/>
            <person name="Pu L.-L."/>
            <person name="Saada N."/>
            <person name="Tang L."/>
            <person name="Weissenberger G."/>
            <person name="Zhu Y."/>
            <person name="Hemphill L."/>
            <person name="Shang Y."/>
            <person name="Youmans B."/>
            <person name="Ayvaz T."/>
            <person name="Ross M."/>
            <person name="Santibanez J."/>
            <person name="Aqrawi P."/>
            <person name="Gross S."/>
            <person name="Joshi V."/>
            <person name="Fowler G."/>
            <person name="Nazareth L."/>
            <person name="Reid J."/>
            <person name="Worley K."/>
            <person name="Petrosino J."/>
            <person name="Highlander S."/>
            <person name="Gibbs R."/>
        </authorList>
    </citation>
    <scope>NUCLEOTIDE SEQUENCE [LARGE SCALE GENOMIC DNA]</scope>
    <source>
        <strain evidence="1 2">SK1056</strain>
    </source>
</reference>
<comment type="caution">
    <text evidence="1">The sequence shown here is derived from an EMBL/GenBank/DDBJ whole genome shotgun (WGS) entry which is preliminary data.</text>
</comment>
<gene>
    <name evidence="1" type="primary">rplL2</name>
    <name evidence="1" type="ORF">HMPREF9393_2264</name>
</gene>
<accession>F3UF60</accession>
<proteinExistence type="predicted"/>
<dbReference type="AlphaFoldDB" id="F3UF60"/>
<evidence type="ECO:0000313" key="1">
    <source>
        <dbReference type="EMBL" id="EGJ35790.1"/>
    </source>
</evidence>
<dbReference type="Proteomes" id="UP000004171">
    <property type="component" value="Unassembled WGS sequence"/>
</dbReference>
<dbReference type="GO" id="GO:0005840">
    <property type="term" value="C:ribosome"/>
    <property type="evidence" value="ECO:0007669"/>
    <property type="project" value="UniProtKB-KW"/>
</dbReference>
<keyword evidence="1" id="KW-0689">Ribosomal protein</keyword>
<keyword evidence="1" id="KW-0687">Ribonucleoprotein</keyword>
<protein>
    <submittedName>
        <fullName evidence="1">50S ribosomal protein L7/L12</fullName>
    </submittedName>
</protein>